<evidence type="ECO:0000313" key="1">
    <source>
        <dbReference type="EMBL" id="CAJ2635106.1"/>
    </source>
</evidence>
<dbReference type="EMBL" id="CASHSV030000002">
    <property type="protein sequence ID" value="CAJ2635106.1"/>
    <property type="molecule type" value="Genomic_DNA"/>
</dbReference>
<comment type="caution">
    <text evidence="1">The sequence shown here is derived from an EMBL/GenBank/DDBJ whole genome shotgun (WGS) entry which is preliminary data.</text>
</comment>
<proteinExistence type="predicted"/>
<gene>
    <name evidence="1" type="ORF">MILVUS5_LOCUS5863</name>
</gene>
<reference evidence="1" key="1">
    <citation type="submission" date="2023-10" db="EMBL/GenBank/DDBJ databases">
        <authorList>
            <person name="Rodriguez Cubillos JULIANA M."/>
            <person name="De Vega J."/>
        </authorList>
    </citation>
    <scope>NUCLEOTIDE SEQUENCE</scope>
</reference>
<dbReference type="Proteomes" id="UP001177021">
    <property type="component" value="Unassembled WGS sequence"/>
</dbReference>
<accession>A0ACB0IRI1</accession>
<name>A0ACB0IRI1_TRIPR</name>
<protein>
    <submittedName>
        <fullName evidence="1">Uncharacterized protein</fullName>
    </submittedName>
</protein>
<sequence length="98" mass="11391">MNSSAMKFYTIFMFFSLVIILLIFTCESMGIFQRRCRATSHAWEGKRCHFDISSNSKCNSICVNLEHALSGACEYNPRSYSVTTTCYCNYNCSKYRTW</sequence>
<keyword evidence="2" id="KW-1185">Reference proteome</keyword>
<evidence type="ECO:0000313" key="2">
    <source>
        <dbReference type="Proteomes" id="UP001177021"/>
    </source>
</evidence>
<organism evidence="1 2">
    <name type="scientific">Trifolium pratense</name>
    <name type="common">Red clover</name>
    <dbReference type="NCBI Taxonomy" id="57577"/>
    <lineage>
        <taxon>Eukaryota</taxon>
        <taxon>Viridiplantae</taxon>
        <taxon>Streptophyta</taxon>
        <taxon>Embryophyta</taxon>
        <taxon>Tracheophyta</taxon>
        <taxon>Spermatophyta</taxon>
        <taxon>Magnoliopsida</taxon>
        <taxon>eudicotyledons</taxon>
        <taxon>Gunneridae</taxon>
        <taxon>Pentapetalae</taxon>
        <taxon>rosids</taxon>
        <taxon>fabids</taxon>
        <taxon>Fabales</taxon>
        <taxon>Fabaceae</taxon>
        <taxon>Papilionoideae</taxon>
        <taxon>50 kb inversion clade</taxon>
        <taxon>NPAAA clade</taxon>
        <taxon>Hologalegina</taxon>
        <taxon>IRL clade</taxon>
        <taxon>Trifolieae</taxon>
        <taxon>Trifolium</taxon>
    </lineage>
</organism>